<proteinExistence type="predicted"/>
<dbReference type="OrthoDB" id="49605at2759"/>
<dbReference type="SMART" id="SM00580">
    <property type="entry name" value="PUG"/>
    <property type="match status" value="1"/>
</dbReference>
<dbReference type="EMBL" id="JACEEZ010009752">
    <property type="protein sequence ID" value="KAG0722307.1"/>
    <property type="molecule type" value="Genomic_DNA"/>
</dbReference>
<dbReference type="AlphaFoldDB" id="A0A8J4Y7V7"/>
<dbReference type="InterPro" id="IPR029071">
    <property type="entry name" value="Ubiquitin-like_domsf"/>
</dbReference>
<feature type="domain" description="UBX" evidence="2">
    <location>
        <begin position="345"/>
        <end position="413"/>
    </location>
</feature>
<dbReference type="InterPro" id="IPR036339">
    <property type="entry name" value="PUB-like_dom_sf"/>
</dbReference>
<keyword evidence="4" id="KW-1185">Reference proteome</keyword>
<evidence type="ECO:0000313" key="3">
    <source>
        <dbReference type="EMBL" id="KAG0722307.1"/>
    </source>
</evidence>
<comment type="caution">
    <text evidence="3">The sequence shown here is derived from an EMBL/GenBank/DDBJ whole genome shotgun (WGS) entry which is preliminary data.</text>
</comment>
<organism evidence="3 4">
    <name type="scientific">Chionoecetes opilio</name>
    <name type="common">Atlantic snow crab</name>
    <name type="synonym">Cancer opilio</name>
    <dbReference type="NCBI Taxonomy" id="41210"/>
    <lineage>
        <taxon>Eukaryota</taxon>
        <taxon>Metazoa</taxon>
        <taxon>Ecdysozoa</taxon>
        <taxon>Arthropoda</taxon>
        <taxon>Crustacea</taxon>
        <taxon>Multicrustacea</taxon>
        <taxon>Malacostraca</taxon>
        <taxon>Eumalacostraca</taxon>
        <taxon>Eucarida</taxon>
        <taxon>Decapoda</taxon>
        <taxon>Pleocyemata</taxon>
        <taxon>Brachyura</taxon>
        <taxon>Eubrachyura</taxon>
        <taxon>Majoidea</taxon>
        <taxon>Majidae</taxon>
        <taxon>Chionoecetes</taxon>
    </lineage>
</organism>
<name>A0A8J4Y7V7_CHIOP</name>
<dbReference type="Pfam" id="PF09409">
    <property type="entry name" value="PUB"/>
    <property type="match status" value="1"/>
</dbReference>
<evidence type="ECO:0000259" key="2">
    <source>
        <dbReference type="PROSITE" id="PS50033"/>
    </source>
</evidence>
<protein>
    <submittedName>
        <fullName evidence="3">UBX domain-containing protein 6</fullName>
    </submittedName>
</protein>
<dbReference type="InterPro" id="IPR001012">
    <property type="entry name" value="UBX_dom"/>
</dbReference>
<dbReference type="CDD" id="cd16119">
    <property type="entry name" value="UBX_UBXN6"/>
    <property type="match status" value="1"/>
</dbReference>
<dbReference type="PROSITE" id="PS50033">
    <property type="entry name" value="UBX"/>
    <property type="match status" value="1"/>
</dbReference>
<dbReference type="SUPFAM" id="SSF143503">
    <property type="entry name" value="PUG domain-like"/>
    <property type="match status" value="1"/>
</dbReference>
<dbReference type="GO" id="GO:0005737">
    <property type="term" value="C:cytoplasm"/>
    <property type="evidence" value="ECO:0007669"/>
    <property type="project" value="TreeGrafter"/>
</dbReference>
<dbReference type="Pfam" id="PF00789">
    <property type="entry name" value="UBX"/>
    <property type="match status" value="1"/>
</dbReference>
<dbReference type="InterPro" id="IPR042774">
    <property type="entry name" value="UBXN6_PUB"/>
</dbReference>
<accession>A0A8J4Y7V7</accession>
<feature type="region of interest" description="Disordered" evidence="1">
    <location>
        <begin position="13"/>
        <end position="67"/>
    </location>
</feature>
<dbReference type="CDD" id="cd10460">
    <property type="entry name" value="PUB_UBXD1"/>
    <property type="match status" value="1"/>
</dbReference>
<feature type="compositionally biased region" description="Low complexity" evidence="1">
    <location>
        <begin position="24"/>
        <end position="42"/>
    </location>
</feature>
<reference evidence="3" key="1">
    <citation type="submission" date="2020-07" db="EMBL/GenBank/DDBJ databases">
        <title>The High-quality genome of the commercially important snow crab, Chionoecetes opilio.</title>
        <authorList>
            <person name="Jeong J.-H."/>
            <person name="Ryu S."/>
        </authorList>
    </citation>
    <scope>NUCLEOTIDE SEQUENCE</scope>
    <source>
        <strain evidence="3">MADBK_172401_WGS</strain>
        <tissue evidence="3">Digestive gland</tissue>
    </source>
</reference>
<gene>
    <name evidence="3" type="primary">Ubxn6</name>
    <name evidence="3" type="ORF">GWK47_044686</name>
</gene>
<dbReference type="Proteomes" id="UP000770661">
    <property type="component" value="Unassembled WGS sequence"/>
</dbReference>
<dbReference type="Gene3D" id="1.20.58.2190">
    <property type="match status" value="1"/>
</dbReference>
<sequence>MDAFKKFFEKKKSDAKFKVAGHGRSLSSNASQHSSRSQGSHGMPHHRTHPTKDARQAGAAALARMETSKKGEVDWSLQAIKAQARRELEAERAAMEHMKLNDPDEQQAQAGPQEVQLEGAPLLAVQGVYFHCPLIGPEIATYDEIKKQIRDFLYSQIEEDRAISSCIIIHTCNKPKEKVSVCIETLCKYIENILSNPTEEKFRKIRISNRAYQERIHPIVGTKDFLQAAGFTIQDLPFNDTTDKFWVFPEDSLGDLQDLEQLRDALVSAEPIRPQLDRNLTVLLPAEAASHVELPAEFFCLTADELKKEMQNRAAAVERSQMLMTKAMRERVEVREMRKYRFSLIRVRFPNGLILQGTFGVHEKFEEVIKFVQENLVNDWRPFFLSISGGGKVTEESQNLVELRLVPAVVFNFEWDPDVQDPNLDDDVFLGPETLMLLQGKGSPA</sequence>
<dbReference type="Gene3D" id="3.10.20.90">
    <property type="entry name" value="Phosphatidylinositol 3-kinase Catalytic Subunit, Chain A, domain 1"/>
    <property type="match status" value="1"/>
</dbReference>
<dbReference type="PANTHER" id="PTHR23153:SF38">
    <property type="entry name" value="UBX DOMAIN-CONTAINING PROTEIN 6"/>
    <property type="match status" value="1"/>
</dbReference>
<evidence type="ECO:0000256" key="1">
    <source>
        <dbReference type="SAM" id="MobiDB-lite"/>
    </source>
</evidence>
<dbReference type="SUPFAM" id="SSF54236">
    <property type="entry name" value="Ubiquitin-like"/>
    <property type="match status" value="1"/>
</dbReference>
<dbReference type="InterPro" id="IPR018997">
    <property type="entry name" value="PUB_domain"/>
</dbReference>
<evidence type="ECO:0000313" key="4">
    <source>
        <dbReference type="Proteomes" id="UP000770661"/>
    </source>
</evidence>
<dbReference type="PANTHER" id="PTHR23153">
    <property type="entry name" value="UBX-RELATED"/>
    <property type="match status" value="1"/>
</dbReference>